<evidence type="ECO:0000256" key="1">
    <source>
        <dbReference type="ARBA" id="ARBA00022801"/>
    </source>
</evidence>
<dbReference type="GO" id="GO:0004177">
    <property type="term" value="F:aminopeptidase activity"/>
    <property type="evidence" value="ECO:0007669"/>
    <property type="project" value="UniProtKB-KW"/>
</dbReference>
<dbReference type="RefSeq" id="WP_232069495.1">
    <property type="nucleotide sequence ID" value="NZ_LR593886.1"/>
</dbReference>
<keyword evidence="1 4" id="KW-0378">Hydrolase</keyword>
<dbReference type="GO" id="GO:0006508">
    <property type="term" value="P:proteolysis"/>
    <property type="evidence" value="ECO:0007669"/>
    <property type="project" value="InterPro"/>
</dbReference>
<dbReference type="Gene3D" id="3.40.50.1820">
    <property type="entry name" value="alpha/beta hydrolase"/>
    <property type="match status" value="1"/>
</dbReference>
<accession>A0A6P2CSW5</accession>
<evidence type="ECO:0000313" key="5">
    <source>
        <dbReference type="Proteomes" id="UP000464178"/>
    </source>
</evidence>
<feature type="domain" description="Peptidase S9 prolyl oligopeptidase catalytic" evidence="3">
    <location>
        <begin position="127"/>
        <end position="212"/>
    </location>
</feature>
<proteinExistence type="predicted"/>
<dbReference type="AlphaFoldDB" id="A0A6P2CSW5"/>
<keyword evidence="2" id="KW-0732">Signal</keyword>
<dbReference type="InterPro" id="IPR001375">
    <property type="entry name" value="Peptidase_S9_cat"/>
</dbReference>
<protein>
    <recommendedName>
        <fullName evidence="3">Peptidase S9 prolyl oligopeptidase catalytic domain-containing protein</fullName>
    </recommendedName>
</protein>
<dbReference type="InterPro" id="IPR029058">
    <property type="entry name" value="AB_hydrolase_fold"/>
</dbReference>
<dbReference type="PANTHER" id="PTHR22946:SF9">
    <property type="entry name" value="POLYKETIDE TRANSFERASE AF380"/>
    <property type="match status" value="1"/>
</dbReference>
<reference evidence="4 5" key="1">
    <citation type="submission" date="2019-05" db="EMBL/GenBank/DDBJ databases">
        <authorList>
            <consortium name="Science for Life Laboratories"/>
        </authorList>
    </citation>
    <scope>NUCLEOTIDE SEQUENCE [LARGE SCALE GENOMIC DNA]</scope>
    <source>
        <strain evidence="4">Soil9</strain>
    </source>
</reference>
<keyword evidence="5" id="KW-1185">Reference proteome</keyword>
<dbReference type="InterPro" id="IPR050261">
    <property type="entry name" value="FrsA_esterase"/>
</dbReference>
<sequence>MPQFRVALFALLPMALLAGCQPKGIPATGLTNPDGKTTLADARKGFVTKLARQQKANEAVDEPPANVFRTVQYDAPVGKCAAYLTPNPKDGKKHPAIIWITGGDCNTIGDVWKPAPVSNDQTAGQYREAGIVMMFPSLRGGNKNPGSQENFFGEVDDVLAAAEYLAKQDFVDPTRIYLGGHSTGGTLVMLVAELSPKFRAVFSFGPAEDISGYPAQFRSAVNMSDAREVGLRSPGRWLHSIQSPTFVFEGVDGNLSSLQAMAQASSNPKAKFFAVKGATHFSVLAPVNKLVAKKILADTGAEPNLAFTEAELNQLFGR</sequence>
<dbReference type="PANTHER" id="PTHR22946">
    <property type="entry name" value="DIENELACTONE HYDROLASE DOMAIN-CONTAINING PROTEIN-RELATED"/>
    <property type="match status" value="1"/>
</dbReference>
<dbReference type="KEGG" id="gms:SOIL9_69100"/>
<dbReference type="GO" id="GO:0052689">
    <property type="term" value="F:carboxylic ester hydrolase activity"/>
    <property type="evidence" value="ECO:0007669"/>
    <property type="project" value="UniProtKB-ARBA"/>
</dbReference>
<evidence type="ECO:0000313" key="4">
    <source>
        <dbReference type="EMBL" id="VTR90804.1"/>
    </source>
</evidence>
<dbReference type="PROSITE" id="PS51257">
    <property type="entry name" value="PROKAR_LIPOPROTEIN"/>
    <property type="match status" value="1"/>
</dbReference>
<evidence type="ECO:0000259" key="3">
    <source>
        <dbReference type="Pfam" id="PF00326"/>
    </source>
</evidence>
<feature type="chain" id="PRO_5026766392" description="Peptidase S9 prolyl oligopeptidase catalytic domain-containing protein" evidence="2">
    <location>
        <begin position="19"/>
        <end position="318"/>
    </location>
</feature>
<dbReference type="Proteomes" id="UP000464178">
    <property type="component" value="Chromosome"/>
</dbReference>
<organism evidence="4 5">
    <name type="scientific">Gemmata massiliana</name>
    <dbReference type="NCBI Taxonomy" id="1210884"/>
    <lineage>
        <taxon>Bacteria</taxon>
        <taxon>Pseudomonadati</taxon>
        <taxon>Planctomycetota</taxon>
        <taxon>Planctomycetia</taxon>
        <taxon>Gemmatales</taxon>
        <taxon>Gemmataceae</taxon>
        <taxon>Gemmata</taxon>
    </lineage>
</organism>
<keyword evidence="4" id="KW-0645">Protease</keyword>
<dbReference type="EMBL" id="LR593886">
    <property type="protein sequence ID" value="VTR90804.1"/>
    <property type="molecule type" value="Genomic_DNA"/>
</dbReference>
<dbReference type="Pfam" id="PF00326">
    <property type="entry name" value="Peptidase_S9"/>
    <property type="match status" value="1"/>
</dbReference>
<dbReference type="SUPFAM" id="SSF53474">
    <property type="entry name" value="alpha/beta-Hydrolases"/>
    <property type="match status" value="1"/>
</dbReference>
<name>A0A6P2CSW5_9BACT</name>
<dbReference type="GO" id="GO:0008236">
    <property type="term" value="F:serine-type peptidase activity"/>
    <property type="evidence" value="ECO:0007669"/>
    <property type="project" value="InterPro"/>
</dbReference>
<gene>
    <name evidence="4" type="ORF">SOIL9_69100</name>
</gene>
<evidence type="ECO:0000256" key="2">
    <source>
        <dbReference type="SAM" id="SignalP"/>
    </source>
</evidence>
<keyword evidence="4" id="KW-0031">Aminopeptidase</keyword>
<feature type="signal peptide" evidence="2">
    <location>
        <begin position="1"/>
        <end position="18"/>
    </location>
</feature>